<keyword evidence="2 3" id="KW-0456">Lyase</keyword>
<comment type="caution">
    <text evidence="5">The sequence shown here is derived from an EMBL/GenBank/DDBJ whole genome shotgun (WGS) entry which is preliminary data.</text>
</comment>
<name>A0A917WVR9_9BACI</name>
<keyword evidence="6" id="KW-1185">Reference proteome</keyword>
<dbReference type="SUPFAM" id="SSF53474">
    <property type="entry name" value="alpha/beta-Hydrolases"/>
    <property type="match status" value="1"/>
</dbReference>
<comment type="pathway">
    <text evidence="3">Quinol/quinone metabolism; menaquinone biosynthesis.</text>
</comment>
<accession>A0A917WVR9</accession>
<feature type="domain" description="AB hydrolase-1" evidence="4">
    <location>
        <begin position="22"/>
        <end position="252"/>
    </location>
</feature>
<evidence type="ECO:0000256" key="1">
    <source>
        <dbReference type="ARBA" id="ARBA00022428"/>
    </source>
</evidence>
<dbReference type="NCBIfam" id="TIGR03695">
    <property type="entry name" value="menH_SHCHC"/>
    <property type="match status" value="1"/>
</dbReference>
<protein>
    <recommendedName>
        <fullName evidence="3">Putative 2-succinyl-6-hydroxy-2,4-cyclohexadiene-1-carboxylate synthase</fullName>
        <shortName evidence="3">SHCHC synthase</shortName>
        <ecNumber evidence="3">4.2.99.20</ecNumber>
    </recommendedName>
</protein>
<dbReference type="AlphaFoldDB" id="A0A917WVR9"/>
<reference evidence="5" key="1">
    <citation type="journal article" date="2014" name="Int. J. Syst. Evol. Microbiol.">
        <title>Complete genome sequence of Corynebacterium casei LMG S-19264T (=DSM 44701T), isolated from a smear-ripened cheese.</title>
        <authorList>
            <consortium name="US DOE Joint Genome Institute (JGI-PGF)"/>
            <person name="Walter F."/>
            <person name="Albersmeier A."/>
            <person name="Kalinowski J."/>
            <person name="Ruckert C."/>
        </authorList>
    </citation>
    <scope>NUCLEOTIDE SEQUENCE</scope>
    <source>
        <strain evidence="5">CGMCC 1.6333</strain>
    </source>
</reference>
<comment type="subunit">
    <text evidence="3">Monomer.</text>
</comment>
<dbReference type="OrthoDB" id="9808398at2"/>
<dbReference type="Pfam" id="PF00561">
    <property type="entry name" value="Abhydrolase_1"/>
    <property type="match status" value="1"/>
</dbReference>
<comment type="catalytic activity">
    <reaction evidence="3">
        <text>5-enolpyruvoyl-6-hydroxy-2-succinyl-cyclohex-3-ene-1-carboxylate = (1R,6R)-6-hydroxy-2-succinyl-cyclohexa-2,4-diene-1-carboxylate + pyruvate</text>
        <dbReference type="Rhea" id="RHEA:25597"/>
        <dbReference type="ChEBI" id="CHEBI:15361"/>
        <dbReference type="ChEBI" id="CHEBI:58689"/>
        <dbReference type="ChEBI" id="CHEBI:58818"/>
        <dbReference type="EC" id="4.2.99.20"/>
    </reaction>
</comment>
<evidence type="ECO:0000313" key="5">
    <source>
        <dbReference type="EMBL" id="GGM37012.1"/>
    </source>
</evidence>
<evidence type="ECO:0000313" key="6">
    <source>
        <dbReference type="Proteomes" id="UP000618460"/>
    </source>
</evidence>
<evidence type="ECO:0000256" key="2">
    <source>
        <dbReference type="ARBA" id="ARBA00023239"/>
    </source>
</evidence>
<reference evidence="5" key="2">
    <citation type="submission" date="2020-09" db="EMBL/GenBank/DDBJ databases">
        <authorList>
            <person name="Sun Q."/>
            <person name="Zhou Y."/>
        </authorList>
    </citation>
    <scope>NUCLEOTIDE SEQUENCE</scope>
    <source>
        <strain evidence="5">CGMCC 1.6333</strain>
    </source>
</reference>
<organism evidence="5 6">
    <name type="scientific">Paraliobacillus quinghaiensis</name>
    <dbReference type="NCBI Taxonomy" id="470815"/>
    <lineage>
        <taxon>Bacteria</taxon>
        <taxon>Bacillati</taxon>
        <taxon>Bacillota</taxon>
        <taxon>Bacilli</taxon>
        <taxon>Bacillales</taxon>
        <taxon>Bacillaceae</taxon>
        <taxon>Paraliobacillus</taxon>
    </lineage>
</organism>
<dbReference type="EC" id="4.2.99.20" evidence="3"/>
<dbReference type="Gene3D" id="3.40.50.1820">
    <property type="entry name" value="alpha/beta hydrolase"/>
    <property type="match status" value="1"/>
</dbReference>
<sequence>MYLTANERRYWVEEIGSSTGTPVVFLHGFTGTRATWYDVIASFSATNRCIALDLPGHGKSTLTDPIRMEDFCEDLALLFEQLAIGQAHLVGYSMGGRAALSFAISYPKRVATLTLESASPGLESSHEQVARQTKDDSLAQKIEENGIIAFVEEWEDLPLFATQKNMSEEKKEKIHAERLAQSERGLAASLRGMGTGKQPSWWDQLATASSPVLLIAGSLDKKFVSIAEKMATNFRNATLHIVPNTGHAVHVEQTEKFGTIVKDFIYMEE</sequence>
<dbReference type="Proteomes" id="UP000618460">
    <property type="component" value="Unassembled WGS sequence"/>
</dbReference>
<evidence type="ECO:0000259" key="4">
    <source>
        <dbReference type="Pfam" id="PF00561"/>
    </source>
</evidence>
<keyword evidence="1 3" id="KW-0474">Menaquinone biosynthesis</keyword>
<dbReference type="InterPro" id="IPR022485">
    <property type="entry name" value="SHCHC_synthase_MenH"/>
</dbReference>
<dbReference type="InterPro" id="IPR029058">
    <property type="entry name" value="AB_hydrolase_fold"/>
</dbReference>
<comment type="similarity">
    <text evidence="3">Belongs to the AB hydrolase superfamily. MenH family.</text>
</comment>
<comment type="function">
    <text evidence="3">Catalyzes a proton abstraction reaction that results in 2,5-elimination of pyruvate from 2-succinyl-5-enolpyruvyl-6-hydroxy-3-cyclohexene-1-carboxylate (SEPHCHC) and the formation of 2-succinyl-6-hydroxy-2,4-cyclohexadiene-1-carboxylate (SHCHC).</text>
</comment>
<dbReference type="RefSeq" id="WP_117157131.1">
    <property type="nucleotide sequence ID" value="NZ_BMLG01000015.1"/>
</dbReference>
<dbReference type="InterPro" id="IPR000073">
    <property type="entry name" value="AB_hydrolase_1"/>
</dbReference>
<dbReference type="GO" id="GO:0070205">
    <property type="term" value="F:2-succinyl-6-hydroxy-2,4-cyclohexadiene-1-carboxylate synthase activity"/>
    <property type="evidence" value="ECO:0007669"/>
    <property type="project" value="UniProtKB-UniRule"/>
</dbReference>
<dbReference type="PANTHER" id="PTHR42916:SF1">
    <property type="entry name" value="PROTEIN PHYLLO, CHLOROPLASTIC"/>
    <property type="match status" value="1"/>
</dbReference>
<gene>
    <name evidence="3 5" type="primary">menH</name>
    <name evidence="5" type="ORF">GCM10011351_23990</name>
</gene>
<dbReference type="EMBL" id="BMLG01000015">
    <property type="protein sequence ID" value="GGM37012.1"/>
    <property type="molecule type" value="Genomic_DNA"/>
</dbReference>
<dbReference type="HAMAP" id="MF_01660">
    <property type="entry name" value="MenH"/>
    <property type="match status" value="1"/>
</dbReference>
<dbReference type="GO" id="GO:0009234">
    <property type="term" value="P:menaquinone biosynthetic process"/>
    <property type="evidence" value="ECO:0007669"/>
    <property type="project" value="UniProtKB-UniRule"/>
</dbReference>
<dbReference type="PANTHER" id="PTHR42916">
    <property type="entry name" value="2-SUCCINYL-5-ENOLPYRUVYL-6-HYDROXY-3-CYCLOHEXENE-1-CARBOXYLATE SYNTHASE"/>
    <property type="match status" value="1"/>
</dbReference>
<evidence type="ECO:0000256" key="3">
    <source>
        <dbReference type="HAMAP-Rule" id="MF_01660"/>
    </source>
</evidence>
<proteinExistence type="inferred from homology"/>
<comment type="pathway">
    <text evidence="3">Quinol/quinone metabolism; 1,4-dihydroxy-2-naphthoate biosynthesis; 1,4-dihydroxy-2-naphthoate from chorismate: step 3/7.</text>
</comment>
<dbReference type="PRINTS" id="PR00111">
    <property type="entry name" value="ABHYDROLASE"/>
</dbReference>